<accession>A0A2N5VT45</accession>
<sequence>MLESGQSLTPEDFHCQWHLNYNPEATPKNNKQPENNIEEEISKLILNLCKNDPNKISNTTQQFKLIAVGTHMAVPIQEPDNKQQKKG</sequence>
<keyword evidence="3" id="KW-1185">Reference proteome</keyword>
<evidence type="ECO:0000313" key="3">
    <source>
        <dbReference type="Proteomes" id="UP000235388"/>
    </source>
</evidence>
<evidence type="ECO:0000313" key="2">
    <source>
        <dbReference type="EMBL" id="PLW53174.1"/>
    </source>
</evidence>
<feature type="region of interest" description="Disordered" evidence="1">
    <location>
        <begin position="1"/>
        <end position="36"/>
    </location>
</feature>
<protein>
    <submittedName>
        <fullName evidence="2">Uncharacterized protein</fullName>
    </submittedName>
</protein>
<name>A0A2N5VT45_9BASI</name>
<dbReference type="EMBL" id="PGCJ01000066">
    <property type="protein sequence ID" value="PLW53174.1"/>
    <property type="molecule type" value="Genomic_DNA"/>
</dbReference>
<dbReference type="Proteomes" id="UP000235388">
    <property type="component" value="Unassembled WGS sequence"/>
</dbReference>
<organism evidence="2 3">
    <name type="scientific">Puccinia coronata f. sp. avenae</name>
    <dbReference type="NCBI Taxonomy" id="200324"/>
    <lineage>
        <taxon>Eukaryota</taxon>
        <taxon>Fungi</taxon>
        <taxon>Dikarya</taxon>
        <taxon>Basidiomycota</taxon>
        <taxon>Pucciniomycotina</taxon>
        <taxon>Pucciniomycetes</taxon>
        <taxon>Pucciniales</taxon>
        <taxon>Pucciniaceae</taxon>
        <taxon>Puccinia</taxon>
    </lineage>
</organism>
<gene>
    <name evidence="2" type="ORF">PCANC_09751</name>
</gene>
<comment type="caution">
    <text evidence="2">The sequence shown here is derived from an EMBL/GenBank/DDBJ whole genome shotgun (WGS) entry which is preliminary data.</text>
</comment>
<reference evidence="2 3" key="1">
    <citation type="submission" date="2017-11" db="EMBL/GenBank/DDBJ databases">
        <title>De novo assembly and phasing of dikaryotic genomes from two isolates of Puccinia coronata f. sp. avenae, the causal agent of oat crown rust.</title>
        <authorList>
            <person name="Miller M.E."/>
            <person name="Zhang Y."/>
            <person name="Omidvar V."/>
            <person name="Sperschneider J."/>
            <person name="Schwessinger B."/>
            <person name="Raley C."/>
            <person name="Palmer J.M."/>
            <person name="Garnica D."/>
            <person name="Upadhyaya N."/>
            <person name="Rathjen J."/>
            <person name="Taylor J.M."/>
            <person name="Park R.F."/>
            <person name="Dodds P.N."/>
            <person name="Hirsch C.D."/>
            <person name="Kianian S.F."/>
            <person name="Figueroa M."/>
        </authorList>
    </citation>
    <scope>NUCLEOTIDE SEQUENCE [LARGE SCALE GENOMIC DNA]</scope>
    <source>
        <strain evidence="2">12NC29</strain>
    </source>
</reference>
<proteinExistence type="predicted"/>
<evidence type="ECO:0000256" key="1">
    <source>
        <dbReference type="SAM" id="MobiDB-lite"/>
    </source>
</evidence>
<dbReference type="AlphaFoldDB" id="A0A2N5VT45"/>